<gene>
    <name evidence="2" type="ORF">EV674_12328</name>
</gene>
<dbReference type="EMBL" id="SLXH01000023">
    <property type="protein sequence ID" value="TCP15836.1"/>
    <property type="molecule type" value="Genomic_DNA"/>
</dbReference>
<evidence type="ECO:0000313" key="2">
    <source>
        <dbReference type="EMBL" id="TCP15836.1"/>
    </source>
</evidence>
<feature type="transmembrane region" description="Helical" evidence="1">
    <location>
        <begin position="28"/>
        <end position="45"/>
    </location>
</feature>
<evidence type="ECO:0000256" key="1">
    <source>
        <dbReference type="SAM" id="Phobius"/>
    </source>
</evidence>
<proteinExistence type="predicted"/>
<keyword evidence="1" id="KW-1133">Transmembrane helix</keyword>
<keyword evidence="3" id="KW-1185">Reference proteome</keyword>
<accession>A0A4V2SJJ3</accession>
<keyword evidence="1" id="KW-0472">Membrane</keyword>
<feature type="transmembrane region" description="Helical" evidence="1">
    <location>
        <begin position="72"/>
        <end position="93"/>
    </location>
</feature>
<evidence type="ECO:0000313" key="3">
    <source>
        <dbReference type="Proteomes" id="UP000295182"/>
    </source>
</evidence>
<dbReference type="AlphaFoldDB" id="A0A4V2SJJ3"/>
<comment type="caution">
    <text evidence="2">The sequence shown here is derived from an EMBL/GenBank/DDBJ whole genome shotgun (WGS) entry which is preliminary data.</text>
</comment>
<keyword evidence="1" id="KW-0812">Transmembrane</keyword>
<name>A0A4V2SJJ3_9BURK</name>
<sequence length="215" mass="23504">MDEPSASAACAPDAPSPAALRAQQQRTVWWLFAPPALLVGLRWVLQWQSDRAPQLPVLPLTPFVATQDVWGLLWPVLWTLLALCASVAGTLLAARRWGWRPVGRVWMVLWVAACVAGTAALLWRHLNVRGVQPLAPVQAQVLGSRILAPSARGPGGTQLVLRIDTLEPLQQVLIDDPQAAQWRPGQRLALQWARGRYSGWFVTGWQAAASPTTSP</sequence>
<organism evidence="2 3">
    <name type="scientific">Simplicispira metamorpha</name>
    <dbReference type="NCBI Taxonomy" id="80881"/>
    <lineage>
        <taxon>Bacteria</taxon>
        <taxon>Pseudomonadati</taxon>
        <taxon>Pseudomonadota</taxon>
        <taxon>Betaproteobacteria</taxon>
        <taxon>Burkholderiales</taxon>
        <taxon>Comamonadaceae</taxon>
        <taxon>Simplicispira</taxon>
    </lineage>
</organism>
<dbReference type="Proteomes" id="UP000295182">
    <property type="component" value="Unassembled WGS sequence"/>
</dbReference>
<feature type="transmembrane region" description="Helical" evidence="1">
    <location>
        <begin position="105"/>
        <end position="123"/>
    </location>
</feature>
<protein>
    <submittedName>
        <fullName evidence="2">Uncharacterized protein</fullName>
    </submittedName>
</protein>
<reference evidence="2 3" key="1">
    <citation type="submission" date="2019-03" db="EMBL/GenBank/DDBJ databases">
        <title>Genomic Encyclopedia of Type Strains, Phase IV (KMG-IV): sequencing the most valuable type-strain genomes for metagenomic binning, comparative biology and taxonomic classification.</title>
        <authorList>
            <person name="Goeker M."/>
        </authorList>
    </citation>
    <scope>NUCLEOTIDE SEQUENCE [LARGE SCALE GENOMIC DNA]</scope>
    <source>
        <strain evidence="2 3">DSM 1837</strain>
    </source>
</reference>